<protein>
    <submittedName>
        <fullName evidence="1">Uncharacterized protein</fullName>
    </submittedName>
</protein>
<proteinExistence type="predicted"/>
<dbReference type="EMBL" id="LS974202">
    <property type="protein sequence ID" value="SSC12877.1"/>
    <property type="molecule type" value="Genomic_DNA"/>
</dbReference>
<sequence length="34" mass="3982">MLQIPNLMNLIVLLETTNLGLNHYLIPRKEYSIL</sequence>
<organism evidence="1 2">
    <name type="scientific">Mesotoga infera</name>
    <dbReference type="NCBI Taxonomy" id="1236046"/>
    <lineage>
        <taxon>Bacteria</taxon>
        <taxon>Thermotogati</taxon>
        <taxon>Thermotogota</taxon>
        <taxon>Thermotogae</taxon>
        <taxon>Kosmotogales</taxon>
        <taxon>Kosmotogaceae</taxon>
        <taxon>Mesotoga</taxon>
    </lineage>
</organism>
<name>A0A7Z7LF77_9BACT</name>
<evidence type="ECO:0000313" key="2">
    <source>
        <dbReference type="Proteomes" id="UP000250796"/>
    </source>
</evidence>
<dbReference type="KEGG" id="minf:MESINF_1433"/>
<keyword evidence="2" id="KW-1185">Reference proteome</keyword>
<evidence type="ECO:0000313" key="1">
    <source>
        <dbReference type="EMBL" id="SSC12877.1"/>
    </source>
</evidence>
<gene>
    <name evidence="1" type="ORF">MESINF_1433</name>
</gene>
<accession>A0A7Z7LF77</accession>
<dbReference type="AlphaFoldDB" id="A0A7Z7LF77"/>
<reference evidence="1 2" key="1">
    <citation type="submission" date="2017-01" db="EMBL/GenBank/DDBJ databases">
        <authorList>
            <person name="Erauso G."/>
        </authorList>
    </citation>
    <scope>NUCLEOTIDE SEQUENCE [LARGE SCALE GENOMIC DNA]</scope>
    <source>
        <strain evidence="1">MESINF1</strain>
    </source>
</reference>
<dbReference type="Proteomes" id="UP000250796">
    <property type="component" value="Chromosome MESINF"/>
</dbReference>